<evidence type="ECO:0000313" key="4">
    <source>
        <dbReference type="Proteomes" id="UP000095284"/>
    </source>
</evidence>
<reference evidence="6" key="1">
    <citation type="submission" date="2016-11" db="UniProtKB">
        <authorList>
            <consortium name="WormBaseParasite"/>
        </authorList>
    </citation>
    <scope>IDENTIFICATION</scope>
</reference>
<accession>A0A1I7RQX5</accession>
<dbReference type="Gene3D" id="1.20.58.1520">
    <property type="match status" value="1"/>
</dbReference>
<gene>
    <name evidence="3" type="ORF">BXYJ_LOCUS14843</name>
</gene>
<dbReference type="Proteomes" id="UP000582659">
    <property type="component" value="Unassembled WGS sequence"/>
</dbReference>
<dbReference type="Proteomes" id="UP000095284">
    <property type="component" value="Unplaced"/>
</dbReference>
<dbReference type="Proteomes" id="UP000659654">
    <property type="component" value="Unassembled WGS sequence"/>
</dbReference>
<dbReference type="EMBL" id="CAJFCV020000006">
    <property type="protein sequence ID" value="CAG9130731.1"/>
    <property type="molecule type" value="Genomic_DNA"/>
</dbReference>
<proteinExistence type="predicted"/>
<dbReference type="OrthoDB" id="642895at2759"/>
<dbReference type="EMBL" id="CAJFDI010000006">
    <property type="protein sequence ID" value="CAD5234752.1"/>
    <property type="molecule type" value="Genomic_DNA"/>
</dbReference>
<reference evidence="3" key="2">
    <citation type="submission" date="2020-09" db="EMBL/GenBank/DDBJ databases">
        <authorList>
            <person name="Kikuchi T."/>
        </authorList>
    </citation>
    <scope>NUCLEOTIDE SEQUENCE</scope>
    <source>
        <strain evidence="3">Ka4C1</strain>
    </source>
</reference>
<evidence type="ECO:0000313" key="6">
    <source>
        <dbReference type="WBParaSite" id="BXY_0312000.1"/>
    </source>
</evidence>
<keyword evidence="1" id="KW-0175">Coiled coil</keyword>
<feature type="compositionally biased region" description="Polar residues" evidence="2">
    <location>
        <begin position="426"/>
        <end position="436"/>
    </location>
</feature>
<keyword evidence="5" id="KW-1185">Reference proteome</keyword>
<evidence type="ECO:0000313" key="3">
    <source>
        <dbReference type="EMBL" id="CAD5234752.1"/>
    </source>
</evidence>
<dbReference type="SMR" id="A0A1I7RQX5"/>
<dbReference type="AlphaFoldDB" id="A0A1I7RQX5"/>
<dbReference type="Pfam" id="PF03999">
    <property type="entry name" value="MAP65_ASE1"/>
    <property type="match status" value="2"/>
</dbReference>
<feature type="compositionally biased region" description="Polar residues" evidence="2">
    <location>
        <begin position="473"/>
        <end position="489"/>
    </location>
</feature>
<dbReference type="WBParaSite" id="BXY_0312000.1">
    <property type="protein sequence ID" value="BXY_0312000.1"/>
    <property type="gene ID" value="BXY_0312000"/>
</dbReference>
<dbReference type="eggNOG" id="ENOG502SVD6">
    <property type="taxonomic scope" value="Eukaryota"/>
</dbReference>
<protein>
    <submittedName>
        <fullName evidence="3">(pine wood nematode) hypothetical protein</fullName>
    </submittedName>
</protein>
<feature type="region of interest" description="Disordered" evidence="2">
    <location>
        <begin position="422"/>
        <end position="503"/>
    </location>
</feature>
<evidence type="ECO:0000313" key="5">
    <source>
        <dbReference type="Proteomes" id="UP000659654"/>
    </source>
</evidence>
<sequence>MISPTKSPGKSRGKRRMSVDDATAVVVSKLHAAMDKLDTLWNKVSLDQGARELRIQAAHEHFFSLLDDIVESEEEMVKGVETDIKSALTMNNSIREELHEPEFRVKDYKPLSVALLKALRKDLEKLKVLKDRKMAKQLSVYDELAQICNNLDEEVPVFEGVEDRILSPEIVESIIELKKEKKKLLEQRLQELVLLQNKANKMNQVVKNISLEEFEKELLSLDFQSKHRVPLSETYISQFENLLQKFENEYQKWLETIEFEYAEIYEELKELSQKCYAREVIDAYDAEFLPENHTDDDLNKMRVDLERLRERYETGKPIYDKFYEWFNTFESLEALEEEMKTEAYRKNRGGCLNRALKQQKILKIKLNKVLEELQVQSENSPSVTLNGMPAFDFVQDLISKKGAEKENEKVVKKKTREEQLKMEQRFGSSYSPQKVQSPRKRLQTPQTVGVIRAKKRRSSSVSAIEPISKTPGPMSSSPKPTYITPSRTPSRLIAPKNFRSARR</sequence>
<feature type="coiled-coil region" evidence="1">
    <location>
        <begin position="236"/>
        <end position="274"/>
    </location>
</feature>
<organism evidence="4 6">
    <name type="scientific">Bursaphelenchus xylophilus</name>
    <name type="common">Pinewood nematode worm</name>
    <name type="synonym">Aphelenchoides xylophilus</name>
    <dbReference type="NCBI Taxonomy" id="6326"/>
    <lineage>
        <taxon>Eukaryota</taxon>
        <taxon>Metazoa</taxon>
        <taxon>Ecdysozoa</taxon>
        <taxon>Nematoda</taxon>
        <taxon>Chromadorea</taxon>
        <taxon>Rhabditida</taxon>
        <taxon>Tylenchina</taxon>
        <taxon>Tylenchomorpha</taxon>
        <taxon>Aphelenchoidea</taxon>
        <taxon>Aphelenchoididae</taxon>
        <taxon>Bursaphelenchus</taxon>
    </lineage>
</organism>
<evidence type="ECO:0000256" key="1">
    <source>
        <dbReference type="SAM" id="Coils"/>
    </source>
</evidence>
<name>A0A1I7RQX5_BURXY</name>
<evidence type="ECO:0000256" key="2">
    <source>
        <dbReference type="SAM" id="MobiDB-lite"/>
    </source>
</evidence>